<dbReference type="OrthoDB" id="174814at2"/>
<evidence type="ECO:0000313" key="8">
    <source>
        <dbReference type="EMBL" id="SMD12955.1"/>
    </source>
</evidence>
<dbReference type="Gene3D" id="1.20.1640.10">
    <property type="entry name" value="Multidrug efflux transporter AcrB transmembrane domain"/>
    <property type="match status" value="2"/>
</dbReference>
<evidence type="ECO:0000259" key="7">
    <source>
        <dbReference type="Pfam" id="PF03176"/>
    </source>
</evidence>
<dbReference type="InterPro" id="IPR004869">
    <property type="entry name" value="MMPL_dom"/>
</dbReference>
<dbReference type="RefSeq" id="WP_084071900.1">
    <property type="nucleotide sequence ID" value="NZ_FWXY01000044.1"/>
</dbReference>
<dbReference type="SUPFAM" id="SSF82866">
    <property type="entry name" value="Multidrug efflux transporter AcrB transmembrane domain"/>
    <property type="match status" value="2"/>
</dbReference>
<dbReference type="AlphaFoldDB" id="A0A1W2ETJ8"/>
<dbReference type="Proteomes" id="UP000192418">
    <property type="component" value="Unassembled WGS sequence"/>
</dbReference>
<evidence type="ECO:0000256" key="6">
    <source>
        <dbReference type="SAM" id="Phobius"/>
    </source>
</evidence>
<reference evidence="8 9" key="1">
    <citation type="submission" date="2017-04" db="EMBL/GenBank/DDBJ databases">
        <authorList>
            <person name="Afonso C.L."/>
            <person name="Miller P.J."/>
            <person name="Scott M.A."/>
            <person name="Spackman E."/>
            <person name="Goraichik I."/>
            <person name="Dimitrov K.M."/>
            <person name="Suarez D.L."/>
            <person name="Swayne D.E."/>
        </authorList>
    </citation>
    <scope>NUCLEOTIDE SEQUENCE [LARGE SCALE GENOMIC DNA]</scope>
    <source>
        <strain evidence="8 9">DSM 3385</strain>
    </source>
</reference>
<keyword evidence="2" id="KW-1003">Cell membrane</keyword>
<feature type="transmembrane region" description="Helical" evidence="6">
    <location>
        <begin position="20"/>
        <end position="37"/>
    </location>
</feature>
<evidence type="ECO:0000256" key="3">
    <source>
        <dbReference type="ARBA" id="ARBA00022692"/>
    </source>
</evidence>
<protein>
    <recommendedName>
        <fullName evidence="7">Membrane transport protein MMPL domain-containing protein</fullName>
    </recommendedName>
</protein>
<keyword evidence="4 6" id="KW-1133">Transmembrane helix</keyword>
<keyword evidence="3 6" id="KW-0812">Transmembrane</keyword>
<feature type="transmembrane region" description="Helical" evidence="6">
    <location>
        <begin position="223"/>
        <end position="244"/>
    </location>
</feature>
<keyword evidence="5 6" id="KW-0472">Membrane</keyword>
<proteinExistence type="predicted"/>
<organism evidence="8 9">
    <name type="scientific">Desulfocicer vacuolatum DSM 3385</name>
    <dbReference type="NCBI Taxonomy" id="1121400"/>
    <lineage>
        <taxon>Bacteria</taxon>
        <taxon>Pseudomonadati</taxon>
        <taxon>Thermodesulfobacteriota</taxon>
        <taxon>Desulfobacteria</taxon>
        <taxon>Desulfobacterales</taxon>
        <taxon>Desulfobacteraceae</taxon>
        <taxon>Desulfocicer</taxon>
    </lineage>
</organism>
<keyword evidence="9" id="KW-1185">Reference proteome</keyword>
<evidence type="ECO:0000313" key="9">
    <source>
        <dbReference type="Proteomes" id="UP000192418"/>
    </source>
</evidence>
<feature type="transmembrane region" description="Helical" evidence="6">
    <location>
        <begin position="662"/>
        <end position="693"/>
    </location>
</feature>
<evidence type="ECO:0000256" key="4">
    <source>
        <dbReference type="ARBA" id="ARBA00022989"/>
    </source>
</evidence>
<comment type="subcellular location">
    <subcellularLocation>
        <location evidence="1">Cell membrane</location>
        <topology evidence="1">Multi-pass membrane protein</topology>
    </subcellularLocation>
</comment>
<evidence type="ECO:0000256" key="1">
    <source>
        <dbReference type="ARBA" id="ARBA00004651"/>
    </source>
</evidence>
<dbReference type="PANTHER" id="PTHR33406:SF10">
    <property type="entry name" value="SSD DOMAIN-CONTAINING PROTEIN"/>
    <property type="match status" value="1"/>
</dbReference>
<dbReference type="GO" id="GO:0005886">
    <property type="term" value="C:plasma membrane"/>
    <property type="evidence" value="ECO:0007669"/>
    <property type="project" value="UniProtKB-SubCell"/>
</dbReference>
<feature type="domain" description="Membrane transport protein MMPL" evidence="7">
    <location>
        <begin position="618"/>
        <end position="776"/>
    </location>
</feature>
<evidence type="ECO:0000256" key="2">
    <source>
        <dbReference type="ARBA" id="ARBA00022475"/>
    </source>
</evidence>
<dbReference type="PANTHER" id="PTHR33406">
    <property type="entry name" value="MEMBRANE PROTEIN MJ1562-RELATED"/>
    <property type="match status" value="1"/>
</dbReference>
<feature type="domain" description="Membrane transport protein MMPL" evidence="7">
    <location>
        <begin position="123"/>
        <end position="376"/>
    </location>
</feature>
<feature type="transmembrane region" description="Helical" evidence="6">
    <location>
        <begin position="626"/>
        <end position="650"/>
    </location>
</feature>
<feature type="transmembrane region" description="Helical" evidence="6">
    <location>
        <begin position="750"/>
        <end position="773"/>
    </location>
</feature>
<dbReference type="STRING" id="1121400.SAMN02746065_1443"/>
<accession>A0A1W2ETJ8</accession>
<feature type="transmembrane region" description="Helical" evidence="6">
    <location>
        <begin position="720"/>
        <end position="738"/>
    </location>
</feature>
<evidence type="ECO:0000256" key="5">
    <source>
        <dbReference type="ARBA" id="ARBA00023136"/>
    </source>
</evidence>
<gene>
    <name evidence="8" type="ORF">SAMN02746065_1443</name>
</gene>
<feature type="transmembrane region" description="Helical" evidence="6">
    <location>
        <begin position="354"/>
        <end position="379"/>
    </location>
</feature>
<name>A0A1W2ETJ8_9BACT</name>
<dbReference type="Pfam" id="PF03176">
    <property type="entry name" value="MMPL"/>
    <property type="match status" value="2"/>
</dbReference>
<feature type="transmembrane region" description="Helical" evidence="6">
    <location>
        <begin position="328"/>
        <end position="348"/>
    </location>
</feature>
<dbReference type="EMBL" id="FWXY01000044">
    <property type="protein sequence ID" value="SMD12955.1"/>
    <property type="molecule type" value="Genomic_DNA"/>
</dbReference>
<feature type="transmembrane region" description="Helical" evidence="6">
    <location>
        <begin position="251"/>
        <end position="269"/>
    </location>
</feature>
<dbReference type="InterPro" id="IPR050545">
    <property type="entry name" value="Mycobact_MmpL"/>
</dbReference>
<sequence>MPDNQGKHDRIVSYMVRYRLWVMLFVVIGVTAFSYGITRMQTDVILSHMFPHDHPYLKLHARFAQVFGGGGTNVVIAINTKSGDIFNPQTLGKVKEMTRKIELWPEVYRLLTVSMASNASKVVKTQAKGEIVIEALMFPEVPKTEEDLALLKKHVFSLPQYDGTLVSEDGTAALVLTQMKEDISYEQIFVKLRDLVERYSDENTSIHIVGYPMLMGWIYSYKYQMYIVFAISVALMMLILFLVFRNVVGMVAPIAMSAICTALGLGFIGWTGINFSPLLYVLAFLVGARMLSNSVQITHRYIEEFRALGDNPVAAAFETMKAMMMPNAAAVATDAVGFLVLGVAKIILMQQLAILMSFWMVTIALQGVLVPIICSYLPIKAQTFGAKDKLGRLGKAIVSMANFSMGPGKLLVGLGMIGIIGTGIFQITQLKVGDPTPGSSILWPDHTYNQDQALVNEKFNISSDNLMLYYEGAKESVYEPDVLKTFELFEQHMAEELPDIYKSSSSIIGMSKMLCLTFHDGDQMWHQLPRDPKQLTGILGYVRNTAGTAVLRRFIDGGLERTQITLFFADHTSDNMLRIKKAALDFFEKHPMKIANGEFKLAGGRVGMEIALNEEMKQAHAFMDSVVLLSIFIMCSISFRSVVAGFMLTIPLVFSNLIAFSYMAWAGIGLTTSTLPCSAVGVGVGVDFAIYLYSRCKEEALVHDDWRTMILCAVRTTGKGIVFTGMTLILPILTWYFISALKFQAQMGFFLAMLLCANMVLALTLHPLIILLVKPRFMKKKVQLANQEKVASALQIG</sequence>